<dbReference type="AlphaFoldDB" id="A0AAV1LIB8"/>
<evidence type="ECO:0000313" key="2">
    <source>
        <dbReference type="EMBL" id="CAK1595220.1"/>
    </source>
</evidence>
<feature type="chain" id="PRO_5043628784" evidence="1">
    <location>
        <begin position="22"/>
        <end position="98"/>
    </location>
</feature>
<dbReference type="EMBL" id="CAVLGL010000091">
    <property type="protein sequence ID" value="CAK1595220.1"/>
    <property type="molecule type" value="Genomic_DNA"/>
</dbReference>
<dbReference type="Proteomes" id="UP001314205">
    <property type="component" value="Unassembled WGS sequence"/>
</dbReference>
<protein>
    <submittedName>
        <fullName evidence="2">Uncharacterized protein</fullName>
    </submittedName>
</protein>
<keyword evidence="3" id="KW-1185">Reference proteome</keyword>
<keyword evidence="1" id="KW-0732">Signal</keyword>
<reference evidence="2 3" key="1">
    <citation type="submission" date="2023-11" db="EMBL/GenBank/DDBJ databases">
        <authorList>
            <person name="Hedman E."/>
            <person name="Englund M."/>
            <person name="Stromberg M."/>
            <person name="Nyberg Akerstrom W."/>
            <person name="Nylinder S."/>
            <person name="Jareborg N."/>
            <person name="Kallberg Y."/>
            <person name="Kronander E."/>
        </authorList>
    </citation>
    <scope>NUCLEOTIDE SEQUENCE [LARGE SCALE GENOMIC DNA]</scope>
</reference>
<name>A0AAV1LIB8_9NEOP</name>
<gene>
    <name evidence="2" type="ORF">PARMNEM_LOCUS14730</name>
</gene>
<evidence type="ECO:0000313" key="3">
    <source>
        <dbReference type="Proteomes" id="UP001314205"/>
    </source>
</evidence>
<comment type="caution">
    <text evidence="2">The sequence shown here is derived from an EMBL/GenBank/DDBJ whole genome shotgun (WGS) entry which is preliminary data.</text>
</comment>
<sequence>MYERLVYILFVLNILSEVVKCTHVFKLDNDFSKIKSDQALANQLEEVLKRLKTFKVPVHPRIRLLYTLLKKGMAQYSYKTADSFFVPYVYTAKGDNEI</sequence>
<accession>A0AAV1LIB8</accession>
<proteinExistence type="predicted"/>
<feature type="signal peptide" evidence="1">
    <location>
        <begin position="1"/>
        <end position="21"/>
    </location>
</feature>
<organism evidence="2 3">
    <name type="scientific">Parnassius mnemosyne</name>
    <name type="common">clouded apollo</name>
    <dbReference type="NCBI Taxonomy" id="213953"/>
    <lineage>
        <taxon>Eukaryota</taxon>
        <taxon>Metazoa</taxon>
        <taxon>Ecdysozoa</taxon>
        <taxon>Arthropoda</taxon>
        <taxon>Hexapoda</taxon>
        <taxon>Insecta</taxon>
        <taxon>Pterygota</taxon>
        <taxon>Neoptera</taxon>
        <taxon>Endopterygota</taxon>
        <taxon>Lepidoptera</taxon>
        <taxon>Glossata</taxon>
        <taxon>Ditrysia</taxon>
        <taxon>Papilionoidea</taxon>
        <taxon>Papilionidae</taxon>
        <taxon>Parnassiinae</taxon>
        <taxon>Parnassini</taxon>
        <taxon>Parnassius</taxon>
        <taxon>Driopa</taxon>
    </lineage>
</organism>
<evidence type="ECO:0000256" key="1">
    <source>
        <dbReference type="SAM" id="SignalP"/>
    </source>
</evidence>